<dbReference type="EMBL" id="ML977338">
    <property type="protein sequence ID" value="KAF2110326.1"/>
    <property type="molecule type" value="Genomic_DNA"/>
</dbReference>
<keyword evidence="2" id="KW-1185">Reference proteome</keyword>
<dbReference type="PANTHER" id="PTHR13017">
    <property type="entry name" value="5-FORMYLTETRAHYDROFOLATE CYCLO-LIGASE-RELATED"/>
    <property type="match status" value="1"/>
</dbReference>
<protein>
    <recommendedName>
        <fullName evidence="3">5-formyltetrahydrofolate cyclo-ligase</fullName>
    </recommendedName>
</protein>
<dbReference type="GO" id="GO:0005737">
    <property type="term" value="C:cytoplasm"/>
    <property type="evidence" value="ECO:0007669"/>
    <property type="project" value="TreeGrafter"/>
</dbReference>
<dbReference type="Pfam" id="PF01812">
    <property type="entry name" value="5-FTHF_cyc-lig"/>
    <property type="match status" value="1"/>
</dbReference>
<dbReference type="InterPro" id="IPR002698">
    <property type="entry name" value="FTHF_cligase"/>
</dbReference>
<sequence length="298" mass="33345">MAAAPAVGPKTDLRERVWLSLLRYGIPDSRFGSDFSSFHPDFRDSSRAIECTVNLPGYRVAKTMFIGPDNALQELRYRALQAGKLVLTTTYALRRGFILLDPQRISADKYEVASMLDGMEKLGRTISMAQLRDELREIKICFTGARAVSTHGRRFGNGLGHFDLAWGILSDRKLVNPATPVIGVIHDCQVVDPEALELQPVTSTHWDVPCDYVVTPAKMCQLTFTEKPTQGIIWDQLKPGQLESIPDLQELKGIQMMEKIMQDMAPTPETQNPAPSMPTADELMGIQMMERIMKGYKS</sequence>
<dbReference type="Proteomes" id="UP000799770">
    <property type="component" value="Unassembled WGS sequence"/>
</dbReference>
<accession>A0A6A5YTJ5</accession>
<dbReference type="OrthoDB" id="433414at2759"/>
<dbReference type="SUPFAM" id="SSF100950">
    <property type="entry name" value="NagB/RpiA/CoA transferase-like"/>
    <property type="match status" value="1"/>
</dbReference>
<organism evidence="1 2">
    <name type="scientific">Lophiotrema nucula</name>
    <dbReference type="NCBI Taxonomy" id="690887"/>
    <lineage>
        <taxon>Eukaryota</taxon>
        <taxon>Fungi</taxon>
        <taxon>Dikarya</taxon>
        <taxon>Ascomycota</taxon>
        <taxon>Pezizomycotina</taxon>
        <taxon>Dothideomycetes</taxon>
        <taxon>Pleosporomycetidae</taxon>
        <taxon>Pleosporales</taxon>
        <taxon>Lophiotremataceae</taxon>
        <taxon>Lophiotrema</taxon>
    </lineage>
</organism>
<reference evidence="1" key="1">
    <citation type="journal article" date="2020" name="Stud. Mycol.">
        <title>101 Dothideomycetes genomes: a test case for predicting lifestyles and emergence of pathogens.</title>
        <authorList>
            <person name="Haridas S."/>
            <person name="Albert R."/>
            <person name="Binder M."/>
            <person name="Bloem J."/>
            <person name="Labutti K."/>
            <person name="Salamov A."/>
            <person name="Andreopoulos B."/>
            <person name="Baker S."/>
            <person name="Barry K."/>
            <person name="Bills G."/>
            <person name="Bluhm B."/>
            <person name="Cannon C."/>
            <person name="Castanera R."/>
            <person name="Culley D."/>
            <person name="Daum C."/>
            <person name="Ezra D."/>
            <person name="Gonzalez J."/>
            <person name="Henrissat B."/>
            <person name="Kuo A."/>
            <person name="Liang C."/>
            <person name="Lipzen A."/>
            <person name="Lutzoni F."/>
            <person name="Magnuson J."/>
            <person name="Mondo S."/>
            <person name="Nolan M."/>
            <person name="Ohm R."/>
            <person name="Pangilinan J."/>
            <person name="Park H.-J."/>
            <person name="Ramirez L."/>
            <person name="Alfaro M."/>
            <person name="Sun H."/>
            <person name="Tritt A."/>
            <person name="Yoshinaga Y."/>
            <person name="Zwiers L.-H."/>
            <person name="Turgeon B."/>
            <person name="Goodwin S."/>
            <person name="Spatafora J."/>
            <person name="Crous P."/>
            <person name="Grigoriev I."/>
        </authorList>
    </citation>
    <scope>NUCLEOTIDE SEQUENCE</scope>
    <source>
        <strain evidence="1">CBS 627.86</strain>
    </source>
</reference>
<dbReference type="Gene3D" id="3.40.50.10420">
    <property type="entry name" value="NagB/RpiA/CoA transferase-like"/>
    <property type="match status" value="1"/>
</dbReference>
<dbReference type="InterPro" id="IPR037171">
    <property type="entry name" value="NagB/RpiA_transferase-like"/>
</dbReference>
<evidence type="ECO:0008006" key="3">
    <source>
        <dbReference type="Google" id="ProtNLM"/>
    </source>
</evidence>
<evidence type="ECO:0000313" key="1">
    <source>
        <dbReference type="EMBL" id="KAF2110326.1"/>
    </source>
</evidence>
<proteinExistence type="predicted"/>
<dbReference type="PANTHER" id="PTHR13017:SF0">
    <property type="entry name" value="METHENYLTETRAHYDROFOLATE SYNTHASE DOMAIN-CONTAINING PROTEIN"/>
    <property type="match status" value="1"/>
</dbReference>
<gene>
    <name evidence="1" type="ORF">BDV96DRAFT_200288</name>
</gene>
<evidence type="ECO:0000313" key="2">
    <source>
        <dbReference type="Proteomes" id="UP000799770"/>
    </source>
</evidence>
<dbReference type="AlphaFoldDB" id="A0A6A5YTJ5"/>
<dbReference type="InterPro" id="IPR024185">
    <property type="entry name" value="FTHF_cligase-like_sf"/>
</dbReference>
<name>A0A6A5YTJ5_9PLEO</name>